<comment type="pathway">
    <text evidence="1">Cofactor biosynthesis; tetrahydrofolate biosynthesis; 5,6,7,8-tetrahydrofolate from 7,8-dihydrofolate: step 1/1.</text>
</comment>
<dbReference type="EMBL" id="KU574722">
    <property type="protein sequence ID" value="AMM43876.1"/>
    <property type="molecule type" value="Genomic_DNA"/>
</dbReference>
<organism evidence="8 9">
    <name type="scientific">Pectobacterium phage vB_PcaM_CBB</name>
    <dbReference type="NCBI Taxonomy" id="2772511"/>
    <lineage>
        <taxon>Viruses</taxon>
        <taxon>Duplodnaviria</taxon>
        <taxon>Heunggongvirae</taxon>
        <taxon>Uroviricota</taxon>
        <taxon>Caudoviricetes</taxon>
        <taxon>Mimasvirus</taxon>
        <taxon>Mimasvirus CBB</taxon>
    </lineage>
</organism>
<keyword evidence="3" id="KW-0554">One-carbon metabolism</keyword>
<dbReference type="GO" id="GO:0006730">
    <property type="term" value="P:one-carbon metabolic process"/>
    <property type="evidence" value="ECO:0007669"/>
    <property type="project" value="UniProtKB-KW"/>
</dbReference>
<accession>A0A1L2CV41</accession>
<evidence type="ECO:0000256" key="5">
    <source>
        <dbReference type="ARBA" id="ARBA00023002"/>
    </source>
</evidence>
<dbReference type="PROSITE" id="PS51330">
    <property type="entry name" value="DHFR_2"/>
    <property type="match status" value="1"/>
</dbReference>
<dbReference type="GO" id="GO:0050661">
    <property type="term" value="F:NADP binding"/>
    <property type="evidence" value="ECO:0007669"/>
    <property type="project" value="InterPro"/>
</dbReference>
<dbReference type="GO" id="GO:0004146">
    <property type="term" value="F:dihydrofolate reductase activity"/>
    <property type="evidence" value="ECO:0007669"/>
    <property type="project" value="UniProtKB-EC"/>
</dbReference>
<dbReference type="InterPro" id="IPR024072">
    <property type="entry name" value="DHFR-like_dom_sf"/>
</dbReference>
<reference evidence="9" key="1">
    <citation type="submission" date="2016-01" db="EMBL/GenBank/DDBJ databases">
        <title>Isolation and Characterization of Enterobacteria phage CBB.</title>
        <authorList>
            <person name="Buttimer C.T.H."/>
            <person name="Hendrix H."/>
            <person name="Alexandre H."/>
            <person name="O'Mahony J."/>
            <person name="Lavigne R."/>
            <person name="Coffey A."/>
        </authorList>
    </citation>
    <scope>NUCLEOTIDE SEQUENCE [LARGE SCALE GENOMIC DNA]</scope>
</reference>
<proteinExistence type="inferred from homology"/>
<dbReference type="PANTHER" id="PTHR48069:SF3">
    <property type="entry name" value="DIHYDROFOLATE REDUCTASE"/>
    <property type="match status" value="1"/>
</dbReference>
<dbReference type="CDD" id="cd00209">
    <property type="entry name" value="DHFR"/>
    <property type="match status" value="1"/>
</dbReference>
<dbReference type="Gene3D" id="3.40.430.10">
    <property type="entry name" value="Dihydrofolate Reductase, subunit A"/>
    <property type="match status" value="1"/>
</dbReference>
<dbReference type="Pfam" id="PF00186">
    <property type="entry name" value="DHFR_1"/>
    <property type="match status" value="1"/>
</dbReference>
<dbReference type="PRINTS" id="PR00070">
    <property type="entry name" value="DHFR"/>
</dbReference>
<dbReference type="PANTHER" id="PTHR48069">
    <property type="entry name" value="DIHYDROFOLATE REDUCTASE"/>
    <property type="match status" value="1"/>
</dbReference>
<dbReference type="GO" id="GO:0046452">
    <property type="term" value="P:dihydrofolate metabolic process"/>
    <property type="evidence" value="ECO:0007669"/>
    <property type="project" value="TreeGrafter"/>
</dbReference>
<evidence type="ECO:0000259" key="7">
    <source>
        <dbReference type="PROSITE" id="PS51330"/>
    </source>
</evidence>
<protein>
    <recommendedName>
        <fullName evidence="2">dihydrofolate reductase</fullName>
        <ecNumber evidence="2">1.5.1.3</ecNumber>
    </recommendedName>
</protein>
<evidence type="ECO:0000313" key="8">
    <source>
        <dbReference type="EMBL" id="AMM43876.1"/>
    </source>
</evidence>
<evidence type="ECO:0000313" key="9">
    <source>
        <dbReference type="Proteomes" id="UP000223891"/>
    </source>
</evidence>
<evidence type="ECO:0000256" key="3">
    <source>
        <dbReference type="ARBA" id="ARBA00022563"/>
    </source>
</evidence>
<dbReference type="InterPro" id="IPR001796">
    <property type="entry name" value="DHFR_dom"/>
</dbReference>
<evidence type="ECO:0000256" key="2">
    <source>
        <dbReference type="ARBA" id="ARBA00012856"/>
    </source>
</evidence>
<dbReference type="PROSITE" id="PS00075">
    <property type="entry name" value="DHFR_1"/>
    <property type="match status" value="1"/>
</dbReference>
<keyword evidence="9" id="KW-1185">Reference proteome</keyword>
<dbReference type="GO" id="GO:0046655">
    <property type="term" value="P:folic acid metabolic process"/>
    <property type="evidence" value="ECO:0007669"/>
    <property type="project" value="TreeGrafter"/>
</dbReference>
<dbReference type="Proteomes" id="UP000223891">
    <property type="component" value="Segment"/>
</dbReference>
<feature type="domain" description="DHFR" evidence="7">
    <location>
        <begin position="1"/>
        <end position="161"/>
    </location>
</feature>
<name>A0A1L2CV41_9CAUD</name>
<comment type="similarity">
    <text evidence="6">Belongs to the dihydrofolate reductase family.</text>
</comment>
<dbReference type="EC" id="1.5.1.3" evidence="2"/>
<dbReference type="InterPro" id="IPR012259">
    <property type="entry name" value="DHFR"/>
</dbReference>
<keyword evidence="4" id="KW-0521">NADP</keyword>
<evidence type="ECO:0000256" key="4">
    <source>
        <dbReference type="ARBA" id="ARBA00022857"/>
    </source>
</evidence>
<dbReference type="GO" id="GO:0046654">
    <property type="term" value="P:tetrahydrofolate biosynthetic process"/>
    <property type="evidence" value="ECO:0007669"/>
    <property type="project" value="InterPro"/>
</dbReference>
<evidence type="ECO:0000256" key="1">
    <source>
        <dbReference type="ARBA" id="ARBA00004903"/>
    </source>
</evidence>
<gene>
    <name evidence="8" type="ORF">CBB_313</name>
</gene>
<dbReference type="InterPro" id="IPR017925">
    <property type="entry name" value="DHFR_CS"/>
</dbReference>
<sequence>MNKMILCTDSKHGIGKDGSIPWHSTEDFKHFKAETVGHKVLMGYKTWESLPRKPLPDRLNIVVTSRTVSDDIINQHRDVIFIHKNSLVDFLRYNDNIIVIGGSTIYETALPYVDQIILSQIEGDYECDTFFDINSSGVVFAPVSMKELDDGITVTYLNRVPRFVDSPEIRWI</sequence>
<dbReference type="SUPFAM" id="SSF53597">
    <property type="entry name" value="Dihydrofolate reductase-like"/>
    <property type="match status" value="1"/>
</dbReference>
<keyword evidence="5" id="KW-0560">Oxidoreductase</keyword>
<evidence type="ECO:0000256" key="6">
    <source>
        <dbReference type="RuleBase" id="RU004474"/>
    </source>
</evidence>